<name>A0A7J3MWU2_9CREN</name>
<dbReference type="InterPro" id="IPR041043">
    <property type="entry name" value="DUF5622"/>
</dbReference>
<sequence length="67" mass="7911">MGLKHKKYIYVARADGYYVKIRVLKSRTDEESRYMVIGPKVREPPLNAQVIREDQLPDKIKTELYTV</sequence>
<proteinExistence type="predicted"/>
<evidence type="ECO:0000313" key="2">
    <source>
        <dbReference type="EMBL" id="HFQ78183.1"/>
    </source>
</evidence>
<feature type="domain" description="DUF5622" evidence="1">
    <location>
        <begin position="3"/>
        <end position="65"/>
    </location>
</feature>
<gene>
    <name evidence="2" type="ORF">ENT99_00570</name>
    <name evidence="3" type="ORF">ENU64_01070</name>
</gene>
<dbReference type="EMBL" id="DTDH01000027">
    <property type="protein sequence ID" value="HGT98007.1"/>
    <property type="molecule type" value="Genomic_DNA"/>
</dbReference>
<dbReference type="Pfam" id="PF18533">
    <property type="entry name" value="DUF5622"/>
    <property type="match status" value="1"/>
</dbReference>
<accession>A0A7J3MWU2</accession>
<evidence type="ECO:0000313" key="3">
    <source>
        <dbReference type="EMBL" id="HGT98007.1"/>
    </source>
</evidence>
<comment type="caution">
    <text evidence="3">The sequence shown here is derived from an EMBL/GenBank/DDBJ whole genome shotgun (WGS) entry which is preliminary data.</text>
</comment>
<protein>
    <submittedName>
        <fullName evidence="3">Cren protein</fullName>
    </submittedName>
</protein>
<dbReference type="Gene3D" id="3.30.160.830">
    <property type="match status" value="1"/>
</dbReference>
<dbReference type="EMBL" id="DTAU01000015">
    <property type="protein sequence ID" value="HFQ78183.1"/>
    <property type="molecule type" value="Genomic_DNA"/>
</dbReference>
<reference evidence="3" key="1">
    <citation type="journal article" date="2020" name="mSystems">
        <title>Genome- and Community-Level Interaction Insights into Carbon Utilization and Element Cycling Functions of Hydrothermarchaeota in Hydrothermal Sediment.</title>
        <authorList>
            <person name="Zhou Z."/>
            <person name="Liu Y."/>
            <person name="Xu W."/>
            <person name="Pan J."/>
            <person name="Luo Z.H."/>
            <person name="Li M."/>
        </authorList>
    </citation>
    <scope>NUCLEOTIDE SEQUENCE [LARGE SCALE GENOMIC DNA]</scope>
    <source>
        <strain evidence="2">SpSt-629</strain>
        <strain evidence="3">SpSt-688</strain>
    </source>
</reference>
<dbReference type="AlphaFoldDB" id="A0A7J3MWU2"/>
<evidence type="ECO:0000259" key="1">
    <source>
        <dbReference type="Pfam" id="PF18533"/>
    </source>
</evidence>
<organism evidence="3">
    <name type="scientific">Ignisphaera aggregans</name>
    <dbReference type="NCBI Taxonomy" id="334771"/>
    <lineage>
        <taxon>Archaea</taxon>
        <taxon>Thermoproteota</taxon>
        <taxon>Thermoprotei</taxon>
        <taxon>Desulfurococcales</taxon>
        <taxon>Desulfurococcaceae</taxon>
        <taxon>Ignisphaera</taxon>
    </lineage>
</organism>